<keyword evidence="2" id="KW-0732">Signal</keyword>
<dbReference type="PANTHER" id="PTHR36842:SF1">
    <property type="entry name" value="PROTEIN TOLB"/>
    <property type="match status" value="1"/>
</dbReference>
<name>A0A411HJL0_9GAMM</name>
<dbReference type="Pfam" id="PF07676">
    <property type="entry name" value="PD40"/>
    <property type="match status" value="5"/>
</dbReference>
<dbReference type="InterPro" id="IPR011659">
    <property type="entry name" value="WD40"/>
</dbReference>
<dbReference type="SUPFAM" id="SSF82171">
    <property type="entry name" value="DPP6 N-terminal domain-like"/>
    <property type="match status" value="1"/>
</dbReference>
<dbReference type="PANTHER" id="PTHR36842">
    <property type="entry name" value="PROTEIN TOLB HOMOLOG"/>
    <property type="match status" value="1"/>
</dbReference>
<accession>A0A411HJL0</accession>
<organism evidence="3 4">
    <name type="scientific">Pseudolysobacter antarcticus</name>
    <dbReference type="NCBI Taxonomy" id="2511995"/>
    <lineage>
        <taxon>Bacteria</taxon>
        <taxon>Pseudomonadati</taxon>
        <taxon>Pseudomonadota</taxon>
        <taxon>Gammaproteobacteria</taxon>
        <taxon>Lysobacterales</taxon>
        <taxon>Rhodanobacteraceae</taxon>
        <taxon>Pseudolysobacter</taxon>
    </lineage>
</organism>
<evidence type="ECO:0000313" key="4">
    <source>
        <dbReference type="Proteomes" id="UP000291562"/>
    </source>
</evidence>
<keyword evidence="4" id="KW-1185">Reference proteome</keyword>
<evidence type="ECO:0000256" key="1">
    <source>
        <dbReference type="ARBA" id="ARBA00009820"/>
    </source>
</evidence>
<gene>
    <name evidence="3" type="ORF">ELE36_10085</name>
</gene>
<dbReference type="AlphaFoldDB" id="A0A411HJL0"/>
<feature type="chain" id="PRO_5019199537" evidence="2">
    <location>
        <begin position="31"/>
        <end position="340"/>
    </location>
</feature>
<dbReference type="EMBL" id="CP035704">
    <property type="protein sequence ID" value="QBB70683.1"/>
    <property type="molecule type" value="Genomic_DNA"/>
</dbReference>
<protein>
    <submittedName>
        <fullName evidence="3">Uncharacterized protein</fullName>
    </submittedName>
</protein>
<evidence type="ECO:0000256" key="2">
    <source>
        <dbReference type="SAM" id="SignalP"/>
    </source>
</evidence>
<sequence>MTRFRQRARAMLTTGFVACGVVVAPAIAVAAGADALANSVPTVFAPGVISGPAHDSAPAFTPDGNTVYFTRSNTSQSVISVSHKIGGNWSAAEIAPFSGEWNDMEPAMAPDGSYLIYISNRPAEGIDGKPVEATYNGATHPGGNLWRVDSKGSGWGRPVRLVDTVNTGPSTFAPSVASDGSLYFMTTDKQSGKFRLYRAQYRKGTYETAQPLSFSDGSNTDVDPAVAPDESFIVFASGRKPSRGMDLFIAFREGTTWGEPIHLGNVVNSPGSDAEPRLSPDQRTLYFSSERVSPVNFPRTREQAQKDTQRLQSWDNGNYNIWRISLAEWLDSRRDPHLQH</sequence>
<dbReference type="OrthoDB" id="9809364at2"/>
<proteinExistence type="inferred from homology"/>
<dbReference type="RefSeq" id="WP_129832954.1">
    <property type="nucleotide sequence ID" value="NZ_CP035704.1"/>
</dbReference>
<comment type="similarity">
    <text evidence="1">Belongs to the TolB family.</text>
</comment>
<evidence type="ECO:0000313" key="3">
    <source>
        <dbReference type="EMBL" id="QBB70683.1"/>
    </source>
</evidence>
<dbReference type="KEGG" id="xbc:ELE36_10085"/>
<dbReference type="Proteomes" id="UP000291562">
    <property type="component" value="Chromosome"/>
</dbReference>
<feature type="signal peptide" evidence="2">
    <location>
        <begin position="1"/>
        <end position="30"/>
    </location>
</feature>
<dbReference type="Gene3D" id="2.120.10.30">
    <property type="entry name" value="TolB, C-terminal domain"/>
    <property type="match status" value="2"/>
</dbReference>
<reference evidence="3 4" key="1">
    <citation type="submission" date="2019-01" db="EMBL/GenBank/DDBJ databases">
        <title>Pseudolysobacter antarctica gen. nov., sp. nov., isolated from Fildes Peninsula, Antarctica.</title>
        <authorList>
            <person name="Wei Z."/>
            <person name="Peng F."/>
        </authorList>
    </citation>
    <scope>NUCLEOTIDE SEQUENCE [LARGE SCALE GENOMIC DNA]</scope>
    <source>
        <strain evidence="3 4">AQ6-296</strain>
    </source>
</reference>
<dbReference type="InterPro" id="IPR011042">
    <property type="entry name" value="6-blade_b-propeller_TolB-like"/>
</dbReference>